<protein>
    <recommendedName>
        <fullName evidence="2">histidine kinase</fullName>
        <ecNumber evidence="2">2.7.13.3</ecNumber>
    </recommendedName>
</protein>
<dbReference type="PROSITE" id="PS50109">
    <property type="entry name" value="HIS_KIN"/>
    <property type="match status" value="1"/>
</dbReference>
<dbReference type="InterPro" id="IPR036097">
    <property type="entry name" value="HisK_dim/P_sf"/>
</dbReference>
<dbReference type="Proteomes" id="UP001501725">
    <property type="component" value="Unassembled WGS sequence"/>
</dbReference>
<dbReference type="Gene3D" id="3.30.565.10">
    <property type="entry name" value="Histidine kinase-like ATPase, C-terminal domain"/>
    <property type="match status" value="1"/>
</dbReference>
<dbReference type="Pfam" id="PF08447">
    <property type="entry name" value="PAS_3"/>
    <property type="match status" value="1"/>
</dbReference>
<dbReference type="InterPro" id="IPR003661">
    <property type="entry name" value="HisK_dim/P_dom"/>
</dbReference>
<dbReference type="Pfam" id="PF00512">
    <property type="entry name" value="HisKA"/>
    <property type="match status" value="1"/>
</dbReference>
<comment type="catalytic activity">
    <reaction evidence="1">
        <text>ATP + protein L-histidine = ADP + protein N-phospho-L-histidine.</text>
        <dbReference type="EC" id="2.7.13.3"/>
    </reaction>
</comment>
<organism evidence="7 8">
    <name type="scientific">Flaviaesturariibacter amylovorans</name>
    <dbReference type="NCBI Taxonomy" id="1084520"/>
    <lineage>
        <taxon>Bacteria</taxon>
        <taxon>Pseudomonadati</taxon>
        <taxon>Bacteroidota</taxon>
        <taxon>Chitinophagia</taxon>
        <taxon>Chitinophagales</taxon>
        <taxon>Chitinophagaceae</taxon>
        <taxon>Flaviaestuariibacter</taxon>
    </lineage>
</organism>
<dbReference type="SUPFAM" id="SSF47384">
    <property type="entry name" value="Homodimeric domain of signal transducing histidine kinase"/>
    <property type="match status" value="1"/>
</dbReference>
<dbReference type="Pfam" id="PF02518">
    <property type="entry name" value="HATPase_c"/>
    <property type="match status" value="1"/>
</dbReference>
<dbReference type="PANTHER" id="PTHR43304">
    <property type="entry name" value="PHYTOCHROME-LIKE PROTEIN CPH1"/>
    <property type="match status" value="1"/>
</dbReference>
<evidence type="ECO:0000256" key="1">
    <source>
        <dbReference type="ARBA" id="ARBA00000085"/>
    </source>
</evidence>
<dbReference type="Gene3D" id="3.30.450.20">
    <property type="entry name" value="PAS domain"/>
    <property type="match status" value="1"/>
</dbReference>
<dbReference type="RefSeq" id="WP_345255713.1">
    <property type="nucleotide sequence ID" value="NZ_BAABGY010000007.1"/>
</dbReference>
<dbReference type="InterPro" id="IPR005467">
    <property type="entry name" value="His_kinase_dom"/>
</dbReference>
<dbReference type="Gene3D" id="1.10.287.130">
    <property type="match status" value="1"/>
</dbReference>
<dbReference type="SUPFAM" id="SSF55785">
    <property type="entry name" value="PYP-like sensor domain (PAS domain)"/>
    <property type="match status" value="1"/>
</dbReference>
<evidence type="ECO:0000256" key="4">
    <source>
        <dbReference type="ARBA" id="ARBA00022679"/>
    </source>
</evidence>
<gene>
    <name evidence="7" type="ORF">GCM10023184_21590</name>
</gene>
<evidence type="ECO:0000256" key="3">
    <source>
        <dbReference type="ARBA" id="ARBA00022553"/>
    </source>
</evidence>
<keyword evidence="8" id="KW-1185">Reference proteome</keyword>
<comment type="caution">
    <text evidence="7">The sequence shown here is derived from an EMBL/GenBank/DDBJ whole genome shotgun (WGS) entry which is preliminary data.</text>
</comment>
<name>A0ABP8GVP8_9BACT</name>
<dbReference type="InterPro" id="IPR003594">
    <property type="entry name" value="HATPase_dom"/>
</dbReference>
<evidence type="ECO:0000313" key="7">
    <source>
        <dbReference type="EMBL" id="GAA4330435.1"/>
    </source>
</evidence>
<sequence>MLNLYEAHKGMYQFRHLPQLARIILDGHLDEYARQQYTLSVRLHLPLLQHLKHFSEPDLLQLTCRSAGEFLESLAANEGRAHIVASVERWLANELEFVDYLQIVVEDITVLNHIRAESLRHFIPFYTKDLAVALEAVCEVERFFMGYNTTSLATFIDLLRQRLSQQEAQLLEAEAIAHLGSFTWDLRTNRTESSPEMRLILETTEPVGLERFLELVHPDDGQHLKESIANAFATGLLECEFRYQASEQEKTLWAKGIVYFDNGEPLRMAGVVQDITERKRMEATLLRKTLELERSNEELQQFASVASHDLKEPLRKIVLYADLLEEEHASLSGRGLQHLVRIKDGARRMRHLIEDILAWSSLNQREEPVPAPLEKILAESLELLDQRIREKGARIVSDGLPAARVIPFQIRQLFQNLLSNALKFTRPGVAPEVQITHRYLDGAEVPARRLSEAGRYLELCFKDNGIGFEPHFAEKVFGLFSRLHTRAQFEGTGLGLAICRKVAENHGGIIEASAQPGSGATFRLLLPQ</sequence>
<evidence type="ECO:0000259" key="6">
    <source>
        <dbReference type="PROSITE" id="PS50109"/>
    </source>
</evidence>
<evidence type="ECO:0000256" key="2">
    <source>
        <dbReference type="ARBA" id="ARBA00012438"/>
    </source>
</evidence>
<dbReference type="InterPro" id="IPR004358">
    <property type="entry name" value="Sig_transdc_His_kin-like_C"/>
</dbReference>
<dbReference type="EC" id="2.7.13.3" evidence="2"/>
<dbReference type="EMBL" id="BAABGY010000007">
    <property type="protein sequence ID" value="GAA4330435.1"/>
    <property type="molecule type" value="Genomic_DNA"/>
</dbReference>
<feature type="domain" description="Histidine kinase" evidence="6">
    <location>
        <begin position="305"/>
        <end position="528"/>
    </location>
</feature>
<dbReference type="SUPFAM" id="SSF55874">
    <property type="entry name" value="ATPase domain of HSP90 chaperone/DNA topoisomerase II/histidine kinase"/>
    <property type="match status" value="1"/>
</dbReference>
<dbReference type="SMART" id="SM00388">
    <property type="entry name" value="HisKA"/>
    <property type="match status" value="1"/>
</dbReference>
<evidence type="ECO:0000313" key="8">
    <source>
        <dbReference type="Proteomes" id="UP001501725"/>
    </source>
</evidence>
<keyword evidence="5" id="KW-0418">Kinase</keyword>
<dbReference type="PANTHER" id="PTHR43304:SF1">
    <property type="entry name" value="PAC DOMAIN-CONTAINING PROTEIN"/>
    <property type="match status" value="1"/>
</dbReference>
<dbReference type="InterPro" id="IPR052162">
    <property type="entry name" value="Sensor_kinase/Photoreceptor"/>
</dbReference>
<dbReference type="InterPro" id="IPR013655">
    <property type="entry name" value="PAS_fold_3"/>
</dbReference>
<dbReference type="Gene3D" id="2.10.70.100">
    <property type="match status" value="1"/>
</dbReference>
<evidence type="ECO:0000256" key="5">
    <source>
        <dbReference type="ARBA" id="ARBA00022777"/>
    </source>
</evidence>
<dbReference type="PRINTS" id="PR00344">
    <property type="entry name" value="BCTRLSENSOR"/>
</dbReference>
<reference evidence="8" key="1">
    <citation type="journal article" date="2019" name="Int. J. Syst. Evol. Microbiol.">
        <title>The Global Catalogue of Microorganisms (GCM) 10K type strain sequencing project: providing services to taxonomists for standard genome sequencing and annotation.</title>
        <authorList>
            <consortium name="The Broad Institute Genomics Platform"/>
            <consortium name="The Broad Institute Genome Sequencing Center for Infectious Disease"/>
            <person name="Wu L."/>
            <person name="Ma J."/>
        </authorList>
    </citation>
    <scope>NUCLEOTIDE SEQUENCE [LARGE SCALE GENOMIC DNA]</scope>
    <source>
        <strain evidence="8">JCM 17919</strain>
    </source>
</reference>
<dbReference type="InterPro" id="IPR036890">
    <property type="entry name" value="HATPase_C_sf"/>
</dbReference>
<accession>A0ABP8GVP8</accession>
<dbReference type="InterPro" id="IPR035965">
    <property type="entry name" value="PAS-like_dom_sf"/>
</dbReference>
<proteinExistence type="predicted"/>
<keyword evidence="3" id="KW-0597">Phosphoprotein</keyword>
<keyword evidence="4" id="KW-0808">Transferase</keyword>
<dbReference type="CDD" id="cd00082">
    <property type="entry name" value="HisKA"/>
    <property type="match status" value="1"/>
</dbReference>
<dbReference type="SMART" id="SM00387">
    <property type="entry name" value="HATPase_c"/>
    <property type="match status" value="1"/>
</dbReference>